<feature type="transmembrane region" description="Helical" evidence="1">
    <location>
        <begin position="127"/>
        <end position="144"/>
    </location>
</feature>
<feature type="transmembrane region" description="Helical" evidence="1">
    <location>
        <begin position="91"/>
        <end position="107"/>
    </location>
</feature>
<evidence type="ECO:0000256" key="1">
    <source>
        <dbReference type="SAM" id="Phobius"/>
    </source>
</evidence>
<keyword evidence="3" id="KW-1185">Reference proteome</keyword>
<feature type="transmembrane region" description="Helical" evidence="1">
    <location>
        <begin position="61"/>
        <end position="84"/>
    </location>
</feature>
<reference evidence="2 3" key="1">
    <citation type="submission" date="2019-02" db="EMBL/GenBank/DDBJ databases">
        <title>Halieaceae_genomes.</title>
        <authorList>
            <person name="Li S.-H."/>
        </authorList>
    </citation>
    <scope>NUCLEOTIDE SEQUENCE [LARGE SCALE GENOMIC DNA]</scope>
    <source>
        <strain evidence="2 3">JH123</strain>
    </source>
</reference>
<keyword evidence="1" id="KW-0812">Transmembrane</keyword>
<sequence length="151" mass="17162">MGYFATDQLYDRLIRQPPGGGEYMYKFCEAIVFIFLGYYAAFSLQMNAIGGIPSESPDAVFLARSLVDYRTLFIVCLVSLYVFFRVIGKQIHTTICISALLAWVMFLEDLLALENAFFVPELALAKVVQFTRPLFILALTYMAIEAQRNKL</sequence>
<keyword evidence="1" id="KW-0472">Membrane</keyword>
<proteinExistence type="predicted"/>
<dbReference type="RefSeq" id="WP_279242635.1">
    <property type="nucleotide sequence ID" value="NZ_CP036501.1"/>
</dbReference>
<dbReference type="Proteomes" id="UP001317963">
    <property type="component" value="Chromosome"/>
</dbReference>
<feature type="transmembrane region" description="Helical" evidence="1">
    <location>
        <begin position="23"/>
        <end position="41"/>
    </location>
</feature>
<protein>
    <submittedName>
        <fullName evidence="2">Uncharacterized protein</fullName>
    </submittedName>
</protein>
<evidence type="ECO:0000313" key="3">
    <source>
        <dbReference type="Proteomes" id="UP001317963"/>
    </source>
</evidence>
<organism evidence="2 3">
    <name type="scientific">Candidatus Paraluminiphilus aquimaris</name>
    <dbReference type="NCBI Taxonomy" id="2518994"/>
    <lineage>
        <taxon>Bacteria</taxon>
        <taxon>Pseudomonadati</taxon>
        <taxon>Pseudomonadota</taxon>
        <taxon>Gammaproteobacteria</taxon>
        <taxon>Cellvibrionales</taxon>
        <taxon>Halieaceae</taxon>
        <taxon>Candidatus Paraluminiphilus</taxon>
    </lineage>
</organism>
<dbReference type="EMBL" id="CP036501">
    <property type="protein sequence ID" value="UZP73837.1"/>
    <property type="molecule type" value="Genomic_DNA"/>
</dbReference>
<name>A0ABY6Q5A0_9GAMM</name>
<evidence type="ECO:0000313" key="2">
    <source>
        <dbReference type="EMBL" id="UZP73837.1"/>
    </source>
</evidence>
<keyword evidence="1" id="KW-1133">Transmembrane helix</keyword>
<accession>A0ABY6Q5A0</accession>
<gene>
    <name evidence="2" type="ORF">E0F26_03350</name>
</gene>